<sequence length="123" mass="14145">MILEAMCQASPSWMQRMEAAGTPIYEYDEEWPVTIEVKNHSDSFVEARVLTKGSELHLFVIKCSQGYKLQWRDQKWTQPIDRLNDFTNDSALEKANQSWDPFAVQSIATAVRKIGESFTALKD</sequence>
<reference evidence="1 2" key="1">
    <citation type="submission" date="2016-02" db="EMBL/GenBank/DDBJ databases">
        <title>Draft Genome for Tepidibacillus decaturensis nov. sp. Strain Z9, an Anaerobic, Moderately Thermophilic and Heterotrophic Bacterium from Deep Subsurface of the Illinois Basin, USA.</title>
        <authorList>
            <person name="Dong Y."/>
            <person name="Chang J.Y."/>
            <person name="Sanford R."/>
            <person name="Fouke B.W."/>
        </authorList>
    </citation>
    <scope>NUCLEOTIDE SEQUENCE [LARGE SCALE GENOMIC DNA]</scope>
    <source>
        <strain evidence="1 2">Z9</strain>
    </source>
</reference>
<comment type="caution">
    <text evidence="1">The sequence shown here is derived from an EMBL/GenBank/DDBJ whole genome shotgun (WGS) entry which is preliminary data.</text>
</comment>
<dbReference type="Proteomes" id="UP000070352">
    <property type="component" value="Unassembled WGS sequence"/>
</dbReference>
<keyword evidence="2" id="KW-1185">Reference proteome</keyword>
<evidence type="ECO:0000313" key="1">
    <source>
        <dbReference type="EMBL" id="KXG43915.1"/>
    </source>
</evidence>
<organism evidence="1 2">
    <name type="scientific">Tepidibacillus decaturensis</name>
    <dbReference type="NCBI Taxonomy" id="1413211"/>
    <lineage>
        <taxon>Bacteria</taxon>
        <taxon>Bacillati</taxon>
        <taxon>Bacillota</taxon>
        <taxon>Bacilli</taxon>
        <taxon>Bacillales</taxon>
        <taxon>Bacillaceae</taxon>
        <taxon>Tepidibacillus</taxon>
    </lineage>
</organism>
<accession>A0A135L4H7</accession>
<dbReference type="OrthoDB" id="9842212at2"/>
<dbReference type="RefSeq" id="WP_068725016.1">
    <property type="nucleotide sequence ID" value="NZ_LSKU01000001.1"/>
</dbReference>
<name>A0A135L4H7_9BACI</name>
<evidence type="ECO:0000313" key="2">
    <source>
        <dbReference type="Proteomes" id="UP000070352"/>
    </source>
</evidence>
<gene>
    <name evidence="1" type="ORF">U473_07775</name>
</gene>
<protein>
    <submittedName>
        <fullName evidence="1">Uncharacterized protein</fullName>
    </submittedName>
</protein>
<proteinExistence type="predicted"/>
<dbReference type="AlphaFoldDB" id="A0A135L4H7"/>
<dbReference type="EMBL" id="LSKU01000001">
    <property type="protein sequence ID" value="KXG43915.1"/>
    <property type="molecule type" value="Genomic_DNA"/>
</dbReference>